<evidence type="ECO:0000313" key="4">
    <source>
        <dbReference type="EMBL" id="GAG83770.1"/>
    </source>
</evidence>
<dbReference type="AlphaFoldDB" id="X1AM34"/>
<dbReference type="Gene3D" id="3.40.50.150">
    <property type="entry name" value="Vaccinia Virus protein VP39"/>
    <property type="match status" value="1"/>
</dbReference>
<feature type="domain" description="DNA methylase N-4/N-6" evidence="3">
    <location>
        <begin position="1"/>
        <end position="74"/>
    </location>
</feature>
<evidence type="ECO:0000259" key="3">
    <source>
        <dbReference type="Pfam" id="PF01555"/>
    </source>
</evidence>
<proteinExistence type="predicted"/>
<reference evidence="4" key="1">
    <citation type="journal article" date="2014" name="Front. Microbiol.">
        <title>High frequency of phylogenetically diverse reductive dehalogenase-homologous genes in deep subseafloor sedimentary metagenomes.</title>
        <authorList>
            <person name="Kawai M."/>
            <person name="Futagami T."/>
            <person name="Toyoda A."/>
            <person name="Takaki Y."/>
            <person name="Nishi S."/>
            <person name="Hori S."/>
            <person name="Arai W."/>
            <person name="Tsubouchi T."/>
            <person name="Morono Y."/>
            <person name="Uchiyama I."/>
            <person name="Ito T."/>
            <person name="Fujiyama A."/>
            <person name="Inagaki F."/>
            <person name="Takami H."/>
        </authorList>
    </citation>
    <scope>NUCLEOTIDE SEQUENCE</scope>
    <source>
        <strain evidence="4">Expedition CK06-06</strain>
    </source>
</reference>
<dbReference type="InterPro" id="IPR029063">
    <property type="entry name" value="SAM-dependent_MTases_sf"/>
</dbReference>
<dbReference type="EMBL" id="BART01011338">
    <property type="protein sequence ID" value="GAG83770.1"/>
    <property type="molecule type" value="Genomic_DNA"/>
</dbReference>
<dbReference type="GO" id="GO:0008170">
    <property type="term" value="F:N-methyltransferase activity"/>
    <property type="evidence" value="ECO:0007669"/>
    <property type="project" value="InterPro"/>
</dbReference>
<protein>
    <recommendedName>
        <fullName evidence="3">DNA methylase N-4/N-6 domain-containing protein</fullName>
    </recommendedName>
</protein>
<dbReference type="GO" id="GO:0032259">
    <property type="term" value="P:methylation"/>
    <property type="evidence" value="ECO:0007669"/>
    <property type="project" value="UniProtKB-KW"/>
</dbReference>
<evidence type="ECO:0000256" key="2">
    <source>
        <dbReference type="ARBA" id="ARBA00022679"/>
    </source>
</evidence>
<feature type="non-terminal residue" evidence="4">
    <location>
        <position position="77"/>
    </location>
</feature>
<dbReference type="GO" id="GO:0003677">
    <property type="term" value="F:DNA binding"/>
    <property type="evidence" value="ECO:0007669"/>
    <property type="project" value="InterPro"/>
</dbReference>
<accession>X1AM34</accession>
<keyword evidence="1" id="KW-0489">Methyltransferase</keyword>
<organism evidence="4">
    <name type="scientific">marine sediment metagenome</name>
    <dbReference type="NCBI Taxonomy" id="412755"/>
    <lineage>
        <taxon>unclassified sequences</taxon>
        <taxon>metagenomes</taxon>
        <taxon>ecological metagenomes</taxon>
    </lineage>
</organism>
<evidence type="ECO:0000256" key="1">
    <source>
        <dbReference type="ARBA" id="ARBA00022603"/>
    </source>
</evidence>
<gene>
    <name evidence="4" type="ORF">S01H4_24197</name>
</gene>
<dbReference type="InterPro" id="IPR002941">
    <property type="entry name" value="DNA_methylase_N4/N6"/>
</dbReference>
<keyword evidence="2" id="KW-0808">Transferase</keyword>
<dbReference type="SUPFAM" id="SSF53335">
    <property type="entry name" value="S-adenosyl-L-methionine-dependent methyltransferases"/>
    <property type="match status" value="1"/>
</dbReference>
<comment type="caution">
    <text evidence="4">The sequence shown here is derived from an EMBL/GenBank/DDBJ whole genome shotgun (WGS) entry which is preliminary data.</text>
</comment>
<sequence length="77" mass="9167">MVFFDPPYFLQLPPKRLIRWQVRTLVEGVNDEWDKFSSFSEYDELLKSSLEAVRRVMKPEGTIWAIGTYHNIFRIGT</sequence>
<dbReference type="Pfam" id="PF01555">
    <property type="entry name" value="N6_N4_Mtase"/>
    <property type="match status" value="1"/>
</dbReference>
<name>X1AM34_9ZZZZ</name>